<gene>
    <name evidence="2" type="ORF">EVAR_38412_1</name>
</gene>
<dbReference type="EMBL" id="BGZK01000679">
    <property type="protein sequence ID" value="GBP55815.1"/>
    <property type="molecule type" value="Genomic_DNA"/>
</dbReference>
<evidence type="ECO:0000256" key="1">
    <source>
        <dbReference type="SAM" id="MobiDB-lite"/>
    </source>
</evidence>
<protein>
    <submittedName>
        <fullName evidence="2">Uncharacterized protein</fullName>
    </submittedName>
</protein>
<comment type="caution">
    <text evidence="2">The sequence shown here is derived from an EMBL/GenBank/DDBJ whole genome shotgun (WGS) entry which is preliminary data.</text>
</comment>
<proteinExistence type="predicted"/>
<dbReference type="Proteomes" id="UP000299102">
    <property type="component" value="Unassembled WGS sequence"/>
</dbReference>
<feature type="compositionally biased region" description="Low complexity" evidence="1">
    <location>
        <begin position="76"/>
        <end position="93"/>
    </location>
</feature>
<reference evidence="2 3" key="1">
    <citation type="journal article" date="2019" name="Commun. Biol.">
        <title>The bagworm genome reveals a unique fibroin gene that provides high tensile strength.</title>
        <authorList>
            <person name="Kono N."/>
            <person name="Nakamura H."/>
            <person name="Ohtoshi R."/>
            <person name="Tomita M."/>
            <person name="Numata K."/>
            <person name="Arakawa K."/>
        </authorList>
    </citation>
    <scope>NUCLEOTIDE SEQUENCE [LARGE SCALE GENOMIC DNA]</scope>
</reference>
<sequence length="93" mass="9843">MLHLQELEKRTFERFVAELVVLVVRDARARRRAGGVLAARAYIYGLHPDGLGAGAQAARTLCRGSGCGASGLARASPSSSSSSSCTSRPPHEY</sequence>
<dbReference type="AlphaFoldDB" id="A0A4C1X0I8"/>
<feature type="region of interest" description="Disordered" evidence="1">
    <location>
        <begin position="68"/>
        <end position="93"/>
    </location>
</feature>
<organism evidence="2 3">
    <name type="scientific">Eumeta variegata</name>
    <name type="common">Bagworm moth</name>
    <name type="synonym">Eumeta japonica</name>
    <dbReference type="NCBI Taxonomy" id="151549"/>
    <lineage>
        <taxon>Eukaryota</taxon>
        <taxon>Metazoa</taxon>
        <taxon>Ecdysozoa</taxon>
        <taxon>Arthropoda</taxon>
        <taxon>Hexapoda</taxon>
        <taxon>Insecta</taxon>
        <taxon>Pterygota</taxon>
        <taxon>Neoptera</taxon>
        <taxon>Endopterygota</taxon>
        <taxon>Lepidoptera</taxon>
        <taxon>Glossata</taxon>
        <taxon>Ditrysia</taxon>
        <taxon>Tineoidea</taxon>
        <taxon>Psychidae</taxon>
        <taxon>Oiketicinae</taxon>
        <taxon>Eumeta</taxon>
    </lineage>
</organism>
<evidence type="ECO:0000313" key="3">
    <source>
        <dbReference type="Proteomes" id="UP000299102"/>
    </source>
</evidence>
<accession>A0A4C1X0I8</accession>
<name>A0A4C1X0I8_EUMVA</name>
<keyword evidence="3" id="KW-1185">Reference proteome</keyword>
<evidence type="ECO:0000313" key="2">
    <source>
        <dbReference type="EMBL" id="GBP55815.1"/>
    </source>
</evidence>